<keyword evidence="3 5" id="KW-1133">Transmembrane helix</keyword>
<evidence type="ECO:0000256" key="2">
    <source>
        <dbReference type="ARBA" id="ARBA00022692"/>
    </source>
</evidence>
<dbReference type="GO" id="GO:0015267">
    <property type="term" value="F:channel activity"/>
    <property type="evidence" value="ECO:0007669"/>
    <property type="project" value="TreeGrafter"/>
</dbReference>
<organism evidence="6 7">
    <name type="scientific">Schistosoma bovis</name>
    <name type="common">Blood fluke</name>
    <dbReference type="NCBI Taxonomy" id="6184"/>
    <lineage>
        <taxon>Eukaryota</taxon>
        <taxon>Metazoa</taxon>
        <taxon>Spiralia</taxon>
        <taxon>Lophotrochozoa</taxon>
        <taxon>Platyhelminthes</taxon>
        <taxon>Trematoda</taxon>
        <taxon>Digenea</taxon>
        <taxon>Strigeidida</taxon>
        <taxon>Schistosomatoidea</taxon>
        <taxon>Schistosomatidae</taxon>
        <taxon>Schistosoma</taxon>
    </lineage>
</organism>
<dbReference type="STRING" id="6184.A0A430Q3U0"/>
<dbReference type="InterPro" id="IPR051883">
    <property type="entry name" value="AQP11/12_channel"/>
</dbReference>
<evidence type="ECO:0000256" key="4">
    <source>
        <dbReference type="ARBA" id="ARBA00023136"/>
    </source>
</evidence>
<keyword evidence="4 5" id="KW-0472">Membrane</keyword>
<dbReference type="Proteomes" id="UP000290809">
    <property type="component" value="Unassembled WGS sequence"/>
</dbReference>
<evidence type="ECO:0000256" key="1">
    <source>
        <dbReference type="ARBA" id="ARBA00004141"/>
    </source>
</evidence>
<proteinExistence type="predicted"/>
<dbReference type="SUPFAM" id="SSF81338">
    <property type="entry name" value="Aquaporin-like"/>
    <property type="match status" value="1"/>
</dbReference>
<name>A0A430Q3U0_SCHBO</name>
<protein>
    <submittedName>
        <fullName evidence="6">Uncharacterized protein</fullName>
    </submittedName>
</protein>
<accession>A0A430Q3U0</accession>
<sequence length="265" mass="29916">MNKSNESIKVEGSMYNSIVATTLFVALFWTIVTLLSWLIRNVLVSLFNSVTSSQTTQESIKSFINFDVISKLLDKSPFVNFRNSIYNHLYSKPKLLLAILDAVATIELCACSLECWIVREVFGYWGLLVAIALNCIRSSLFVSFDTYGSPCNPWYSVASQTASSANSIKSTVSEVSNSCDLTRKQFIISYIVRLLIILTLIAYGIEWTGMYLNPANAFIQSWGVGNIKPMNHIIVYWFGPMFGVWLYTKTIEWSCIFISKIMITS</sequence>
<dbReference type="AlphaFoldDB" id="A0A430Q3U0"/>
<feature type="transmembrane region" description="Helical" evidence="5">
    <location>
        <begin position="12"/>
        <end position="39"/>
    </location>
</feature>
<gene>
    <name evidence="6" type="ORF">DC041_0006315</name>
</gene>
<reference evidence="6 7" key="1">
    <citation type="journal article" date="2019" name="PLoS Pathog.">
        <title>Genome sequence of the bovine parasite Schistosoma bovis Tanzania.</title>
        <authorList>
            <person name="Oey H."/>
            <person name="Zakrzewski M."/>
            <person name="Gobert G."/>
            <person name="Gravermann K."/>
            <person name="Stoye J."/>
            <person name="Jones M."/>
            <person name="Mcmanus D."/>
            <person name="Krause L."/>
        </authorList>
    </citation>
    <scope>NUCLEOTIDE SEQUENCE [LARGE SCALE GENOMIC DNA]</scope>
    <source>
        <strain evidence="6 7">TAN1997</strain>
    </source>
</reference>
<evidence type="ECO:0000256" key="5">
    <source>
        <dbReference type="SAM" id="Phobius"/>
    </source>
</evidence>
<dbReference type="GO" id="GO:0016020">
    <property type="term" value="C:membrane"/>
    <property type="evidence" value="ECO:0007669"/>
    <property type="project" value="UniProtKB-SubCell"/>
</dbReference>
<dbReference type="GO" id="GO:0005737">
    <property type="term" value="C:cytoplasm"/>
    <property type="evidence" value="ECO:0007669"/>
    <property type="project" value="TreeGrafter"/>
</dbReference>
<comment type="subcellular location">
    <subcellularLocation>
        <location evidence="1">Membrane</location>
        <topology evidence="1">Multi-pass membrane protein</topology>
    </subcellularLocation>
</comment>
<evidence type="ECO:0000256" key="3">
    <source>
        <dbReference type="ARBA" id="ARBA00022989"/>
    </source>
</evidence>
<comment type="caution">
    <text evidence="6">The sequence shown here is derived from an EMBL/GenBank/DDBJ whole genome shotgun (WGS) entry which is preliminary data.</text>
</comment>
<evidence type="ECO:0000313" key="7">
    <source>
        <dbReference type="Proteomes" id="UP000290809"/>
    </source>
</evidence>
<dbReference type="PANTHER" id="PTHR21191:SF16">
    <property type="entry name" value="AQUAPORIN"/>
    <property type="match status" value="1"/>
</dbReference>
<dbReference type="InterPro" id="IPR023271">
    <property type="entry name" value="Aquaporin-like"/>
</dbReference>
<dbReference type="EMBL" id="QMKO01002871">
    <property type="protein sequence ID" value="RTG82355.1"/>
    <property type="molecule type" value="Genomic_DNA"/>
</dbReference>
<feature type="transmembrane region" description="Helical" evidence="5">
    <location>
        <begin position="124"/>
        <end position="144"/>
    </location>
</feature>
<keyword evidence="2 5" id="KW-0812">Transmembrane</keyword>
<dbReference type="PANTHER" id="PTHR21191">
    <property type="entry name" value="AQUAPORIN"/>
    <property type="match status" value="1"/>
</dbReference>
<feature type="transmembrane region" description="Helical" evidence="5">
    <location>
        <begin position="186"/>
        <end position="205"/>
    </location>
</feature>
<evidence type="ECO:0000313" key="6">
    <source>
        <dbReference type="EMBL" id="RTG82355.1"/>
    </source>
</evidence>
<keyword evidence="7" id="KW-1185">Reference proteome</keyword>